<dbReference type="PANTHER" id="PTHR13847">
    <property type="entry name" value="SARCOSINE DEHYDROGENASE-RELATED"/>
    <property type="match status" value="1"/>
</dbReference>
<dbReference type="InterPro" id="IPR006076">
    <property type="entry name" value="FAD-dep_OxRdtase"/>
</dbReference>
<comment type="caution">
    <text evidence="3">The sequence shown here is derived from an EMBL/GenBank/DDBJ whole genome shotgun (WGS) entry which is preliminary data.</text>
</comment>
<proteinExistence type="predicted"/>
<evidence type="ECO:0000313" key="4">
    <source>
        <dbReference type="Proteomes" id="UP000028701"/>
    </source>
</evidence>
<evidence type="ECO:0000259" key="2">
    <source>
        <dbReference type="Pfam" id="PF01266"/>
    </source>
</evidence>
<dbReference type="GO" id="GO:0016491">
    <property type="term" value="F:oxidoreductase activity"/>
    <property type="evidence" value="ECO:0007669"/>
    <property type="project" value="UniProtKB-KW"/>
</dbReference>
<protein>
    <submittedName>
        <fullName evidence="3">Putative oxidoreductase</fullName>
    </submittedName>
</protein>
<name>A0A081CSC2_9HYPH</name>
<evidence type="ECO:0000313" key="3">
    <source>
        <dbReference type="EMBL" id="GAK69568.1"/>
    </source>
</evidence>
<keyword evidence="1" id="KW-0560">Oxidoreductase</keyword>
<organism evidence="3 4">
    <name type="scientific">Agrobacterium rubi TR3 = NBRC 13261</name>
    <dbReference type="NCBI Taxonomy" id="1368415"/>
    <lineage>
        <taxon>Bacteria</taxon>
        <taxon>Pseudomonadati</taxon>
        <taxon>Pseudomonadota</taxon>
        <taxon>Alphaproteobacteria</taxon>
        <taxon>Hyphomicrobiales</taxon>
        <taxon>Rhizobiaceae</taxon>
        <taxon>Rhizobium/Agrobacterium group</taxon>
        <taxon>Agrobacterium</taxon>
    </lineage>
</organism>
<dbReference type="GO" id="GO:0005737">
    <property type="term" value="C:cytoplasm"/>
    <property type="evidence" value="ECO:0007669"/>
    <property type="project" value="TreeGrafter"/>
</dbReference>
<dbReference type="SUPFAM" id="SSF51905">
    <property type="entry name" value="FAD/NAD(P)-binding domain"/>
    <property type="match status" value="1"/>
</dbReference>
<sequence>MVEHHACGLTGAMTIDCLIIGGGLLGSATAFNLATEGLSVLLVEKGQINGVASSQNAGSLHFQLEYRMIENGADAARKAAEAMPLHLDAMARWGNVEAELGAPVGVKRTGGLMVAETAEQVAVLEQKATLERASGLDVELLGRSELDGLAPYLGPAVVAAAHCKGEGKADPKQTTLAFARAAIKAGVQIETGCEVLELSRHGDVWHARLKDGRLIQAKTVAITAGGWSGRVAAMAGMQMPVSPVGLTMTVTMRTKPLIPHLVQHAGRRLSLKQTPEGQVLIGGGWPAQLRHVGGVIDLDARPALQLTSLAGNMAAAASVVPKLEALQVMRVWTGMTSLIADQLPLLGEIPKAPGLFIATGGSAFTLGLTYARLLADAICGKLPILDVRRFSPGRFGSLTLV</sequence>
<dbReference type="InterPro" id="IPR036188">
    <property type="entry name" value="FAD/NAD-bd_sf"/>
</dbReference>
<dbReference type="AlphaFoldDB" id="A0A081CSC2"/>
<dbReference type="EMBL" id="BBJU01000007">
    <property type="protein sequence ID" value="GAK69568.1"/>
    <property type="molecule type" value="Genomic_DNA"/>
</dbReference>
<feature type="domain" description="FAD dependent oxidoreductase" evidence="2">
    <location>
        <begin position="16"/>
        <end position="376"/>
    </location>
</feature>
<dbReference type="Gene3D" id="3.50.50.60">
    <property type="entry name" value="FAD/NAD(P)-binding domain"/>
    <property type="match status" value="1"/>
</dbReference>
<gene>
    <name evidence="3" type="ORF">RRU01S_07_00930</name>
</gene>
<accession>A0A081CSC2</accession>
<dbReference type="RefSeq" id="WP_234936098.1">
    <property type="nucleotide sequence ID" value="NZ_BBJU01000007.1"/>
</dbReference>
<dbReference type="Proteomes" id="UP000028701">
    <property type="component" value="Unassembled WGS sequence"/>
</dbReference>
<reference evidence="3 4" key="1">
    <citation type="submission" date="2014-08" db="EMBL/GenBank/DDBJ databases">
        <title>Whole genome shotgun sequence of Rhizobium rubi NBRC 13261.</title>
        <authorList>
            <person name="Katano-Makiyama Y."/>
            <person name="Hosoyama A."/>
            <person name="Hashimoto M."/>
            <person name="Hosoyama Y."/>
            <person name="Noguchi M."/>
            <person name="Tsuchikane K."/>
            <person name="Uohara A."/>
            <person name="Ohji S."/>
            <person name="Ichikawa N."/>
            <person name="Kimura A."/>
            <person name="Yamazoe A."/>
            <person name="Fujita N."/>
        </authorList>
    </citation>
    <scope>NUCLEOTIDE SEQUENCE [LARGE SCALE GENOMIC DNA]</scope>
    <source>
        <strain evidence="3 4">NBRC 13261</strain>
    </source>
</reference>
<evidence type="ECO:0000256" key="1">
    <source>
        <dbReference type="ARBA" id="ARBA00023002"/>
    </source>
</evidence>
<dbReference type="Gene3D" id="3.30.9.10">
    <property type="entry name" value="D-Amino Acid Oxidase, subunit A, domain 2"/>
    <property type="match status" value="1"/>
</dbReference>
<dbReference type="eggNOG" id="COG0665">
    <property type="taxonomic scope" value="Bacteria"/>
</dbReference>
<dbReference type="Pfam" id="PF01266">
    <property type="entry name" value="DAO"/>
    <property type="match status" value="1"/>
</dbReference>
<dbReference type="PANTHER" id="PTHR13847:SF287">
    <property type="entry name" value="FAD-DEPENDENT OXIDOREDUCTASE DOMAIN-CONTAINING PROTEIN 1"/>
    <property type="match status" value="1"/>
</dbReference>